<dbReference type="Proteomes" id="UP000275267">
    <property type="component" value="Unassembled WGS sequence"/>
</dbReference>
<gene>
    <name evidence="2" type="ORF">C2845_PM05G35990</name>
</gene>
<keyword evidence="3" id="KW-1185">Reference proteome</keyword>
<evidence type="ECO:0000256" key="1">
    <source>
        <dbReference type="SAM" id="MobiDB-lite"/>
    </source>
</evidence>
<dbReference type="AlphaFoldDB" id="A0A3L6T0Y2"/>
<comment type="caution">
    <text evidence="2">The sequence shown here is derived from an EMBL/GenBank/DDBJ whole genome shotgun (WGS) entry which is preliminary data.</text>
</comment>
<protein>
    <submittedName>
        <fullName evidence="2">Uncharacterized protein</fullName>
    </submittedName>
</protein>
<reference evidence="3" key="1">
    <citation type="journal article" date="2019" name="Nat. Commun.">
        <title>The genome of broomcorn millet.</title>
        <authorList>
            <person name="Zou C."/>
            <person name="Miki D."/>
            <person name="Li D."/>
            <person name="Tang Q."/>
            <person name="Xiao L."/>
            <person name="Rajput S."/>
            <person name="Deng P."/>
            <person name="Jia W."/>
            <person name="Huang R."/>
            <person name="Zhang M."/>
            <person name="Sun Y."/>
            <person name="Hu J."/>
            <person name="Fu X."/>
            <person name="Schnable P.S."/>
            <person name="Li F."/>
            <person name="Zhang H."/>
            <person name="Feng B."/>
            <person name="Zhu X."/>
            <person name="Liu R."/>
            <person name="Schnable J.C."/>
            <person name="Zhu J.-K."/>
            <person name="Zhang H."/>
        </authorList>
    </citation>
    <scope>NUCLEOTIDE SEQUENCE [LARGE SCALE GENOMIC DNA]</scope>
</reference>
<evidence type="ECO:0000313" key="2">
    <source>
        <dbReference type="EMBL" id="RLN29445.1"/>
    </source>
</evidence>
<organism evidence="2 3">
    <name type="scientific">Panicum miliaceum</name>
    <name type="common">Proso millet</name>
    <name type="synonym">Broomcorn millet</name>
    <dbReference type="NCBI Taxonomy" id="4540"/>
    <lineage>
        <taxon>Eukaryota</taxon>
        <taxon>Viridiplantae</taxon>
        <taxon>Streptophyta</taxon>
        <taxon>Embryophyta</taxon>
        <taxon>Tracheophyta</taxon>
        <taxon>Spermatophyta</taxon>
        <taxon>Magnoliopsida</taxon>
        <taxon>Liliopsida</taxon>
        <taxon>Poales</taxon>
        <taxon>Poaceae</taxon>
        <taxon>PACMAD clade</taxon>
        <taxon>Panicoideae</taxon>
        <taxon>Panicodae</taxon>
        <taxon>Paniceae</taxon>
        <taxon>Panicinae</taxon>
        <taxon>Panicum</taxon>
        <taxon>Panicum sect. Panicum</taxon>
    </lineage>
</organism>
<feature type="compositionally biased region" description="Basic and acidic residues" evidence="1">
    <location>
        <begin position="97"/>
        <end position="131"/>
    </location>
</feature>
<accession>A0A3L6T0Y2</accession>
<dbReference type="EMBL" id="PQIB02000003">
    <property type="protein sequence ID" value="RLN29445.1"/>
    <property type="molecule type" value="Genomic_DNA"/>
</dbReference>
<dbReference type="OrthoDB" id="10603259at2759"/>
<evidence type="ECO:0000313" key="3">
    <source>
        <dbReference type="Proteomes" id="UP000275267"/>
    </source>
</evidence>
<feature type="region of interest" description="Disordered" evidence="1">
    <location>
        <begin position="97"/>
        <end position="140"/>
    </location>
</feature>
<dbReference type="STRING" id="4540.A0A3L6T0Y2"/>
<proteinExistence type="predicted"/>
<dbReference type="PANTHER" id="PTHR48143:SF1">
    <property type="entry name" value="ZINC FINGER GRF-TYPE DOMAIN-CONTAINING PROTEIN"/>
    <property type="match status" value="1"/>
</dbReference>
<dbReference type="PANTHER" id="PTHR48143">
    <property type="entry name" value="ZINC FINGER GRF-TYPE DOMAIN-CONTAINING PROTEIN"/>
    <property type="match status" value="1"/>
</dbReference>
<name>A0A3L6T0Y2_PANMI</name>
<sequence>MQVPMCFCGSLCNLMEFQVLGDDFGMRFFMCENYEYDPPKRYGKERSKWLDTEQSQEAKERIEWQARWAAERWQRMLHKERMEEKRKKDQEEIAKRIEEVERQKAEEREADRERKRERARRAKEAGLDAIRKGKYPRCTQ</sequence>